<dbReference type="PANTHER" id="PTHR44591">
    <property type="entry name" value="STRESS RESPONSE REGULATOR PROTEIN 1"/>
    <property type="match status" value="1"/>
</dbReference>
<reference evidence="5" key="1">
    <citation type="journal article" date="2013" name="Proc. Natl. Acad. Sci. U.S.A.">
        <title>Improving the coverage of the cyanobacterial phylum using diversity-driven genome sequencing.</title>
        <authorList>
            <person name="Shih P.M."/>
            <person name="Wu D."/>
            <person name="Latifi A."/>
            <person name="Axen S.D."/>
            <person name="Fewer D.P."/>
            <person name="Talla E."/>
            <person name="Calteau A."/>
            <person name="Cai F."/>
            <person name="Tandeau de Marsac N."/>
            <person name="Rippka R."/>
            <person name="Herdman M."/>
            <person name="Sivonen K."/>
            <person name="Coursin T."/>
            <person name="Laurent T."/>
            <person name="Goodwin L."/>
            <person name="Nolan M."/>
            <person name="Davenport K.W."/>
            <person name="Han C.S."/>
            <person name="Rubin E.M."/>
            <person name="Eisen J.A."/>
            <person name="Woyke T."/>
            <person name="Gugger M."/>
            <person name="Kerfeld C.A."/>
        </authorList>
    </citation>
    <scope>NUCLEOTIDE SEQUENCE [LARGE SCALE GENOMIC DNA]</scope>
    <source>
        <strain evidence="5">ATCC 29371 / PCC 7437</strain>
    </source>
</reference>
<evidence type="ECO:0000313" key="5">
    <source>
        <dbReference type="Proteomes" id="UP000010473"/>
    </source>
</evidence>
<dbReference type="SUPFAM" id="SSF52172">
    <property type="entry name" value="CheY-like"/>
    <property type="match status" value="1"/>
</dbReference>
<evidence type="ECO:0000313" key="4">
    <source>
        <dbReference type="EMBL" id="AFZ36719.1"/>
    </source>
</evidence>
<comment type="caution">
    <text evidence="2">Lacks conserved residue(s) required for the propagation of feature annotation.</text>
</comment>
<protein>
    <submittedName>
        <fullName evidence="4">Response regulator receiver</fullName>
    </submittedName>
</protein>
<dbReference type="PROSITE" id="PS50110">
    <property type="entry name" value="RESPONSE_REGULATORY"/>
    <property type="match status" value="1"/>
</dbReference>
<dbReference type="OrthoDB" id="427175at2"/>
<dbReference type="KEGG" id="scs:Sta7437_3212"/>
<organism evidence="4 5">
    <name type="scientific">Stanieria cyanosphaera (strain ATCC 29371 / PCC 7437)</name>
    <dbReference type="NCBI Taxonomy" id="111780"/>
    <lineage>
        <taxon>Bacteria</taxon>
        <taxon>Bacillati</taxon>
        <taxon>Cyanobacteriota</taxon>
        <taxon>Cyanophyceae</taxon>
        <taxon>Pleurocapsales</taxon>
        <taxon>Dermocarpellaceae</taxon>
        <taxon>Stanieria</taxon>
    </lineage>
</organism>
<keyword evidence="5" id="KW-1185">Reference proteome</keyword>
<keyword evidence="1" id="KW-0597">Phosphoprotein</keyword>
<name>K9XXD4_STAC7</name>
<evidence type="ECO:0000256" key="1">
    <source>
        <dbReference type="ARBA" id="ARBA00022553"/>
    </source>
</evidence>
<evidence type="ECO:0000256" key="2">
    <source>
        <dbReference type="PROSITE-ProRule" id="PRU00169"/>
    </source>
</evidence>
<gene>
    <name evidence="4" type="ordered locus">Sta7437_3212</name>
</gene>
<dbReference type="PANTHER" id="PTHR44591:SF3">
    <property type="entry name" value="RESPONSE REGULATORY DOMAIN-CONTAINING PROTEIN"/>
    <property type="match status" value="1"/>
</dbReference>
<dbReference type="STRING" id="111780.Sta7437_3212"/>
<dbReference type="AlphaFoldDB" id="K9XXD4"/>
<dbReference type="RefSeq" id="WP_015194381.1">
    <property type="nucleotide sequence ID" value="NC_019748.1"/>
</dbReference>
<proteinExistence type="predicted"/>
<dbReference type="eggNOG" id="COG0784">
    <property type="taxonomic scope" value="Bacteria"/>
</dbReference>
<feature type="domain" description="Response regulatory" evidence="3">
    <location>
        <begin position="11"/>
        <end position="132"/>
    </location>
</feature>
<dbReference type="HOGENOM" id="CLU_1446822_0_0_3"/>
<dbReference type="InterPro" id="IPR011006">
    <property type="entry name" value="CheY-like_superfamily"/>
</dbReference>
<dbReference type="SMART" id="SM00448">
    <property type="entry name" value="REC"/>
    <property type="match status" value="1"/>
</dbReference>
<dbReference type="GO" id="GO:0000160">
    <property type="term" value="P:phosphorelay signal transduction system"/>
    <property type="evidence" value="ECO:0007669"/>
    <property type="project" value="InterPro"/>
</dbReference>
<dbReference type="Gene3D" id="3.40.50.2300">
    <property type="match status" value="1"/>
</dbReference>
<sequence>MSLITNQREKRILVVDECKENLLLMQFILESQGYKVILAQNGKAALAEIVKTKLDLVILNMAIPNWQLERSFEVNNFGITCYLRTTPEFFHLPIVWLTEDRSLRFHPTLEINALIYKPFEIDELLSKIALLLGVKDNQQPKTFMKNTLSIDVEEQDPLRQQQAELEETLSKHHFQVFWDKLISEGYEIVINTTSFLAVS</sequence>
<dbReference type="EMBL" id="CP003653">
    <property type="protein sequence ID" value="AFZ36719.1"/>
    <property type="molecule type" value="Genomic_DNA"/>
</dbReference>
<dbReference type="InterPro" id="IPR050595">
    <property type="entry name" value="Bact_response_regulator"/>
</dbReference>
<evidence type="ECO:0000259" key="3">
    <source>
        <dbReference type="PROSITE" id="PS50110"/>
    </source>
</evidence>
<dbReference type="Proteomes" id="UP000010473">
    <property type="component" value="Chromosome"/>
</dbReference>
<accession>K9XXD4</accession>
<dbReference type="Pfam" id="PF00072">
    <property type="entry name" value="Response_reg"/>
    <property type="match status" value="1"/>
</dbReference>
<dbReference type="InterPro" id="IPR001789">
    <property type="entry name" value="Sig_transdc_resp-reg_receiver"/>
</dbReference>